<feature type="domain" description="HTH araC/xylS-type" evidence="4">
    <location>
        <begin position="182"/>
        <end position="280"/>
    </location>
</feature>
<evidence type="ECO:0000256" key="2">
    <source>
        <dbReference type="ARBA" id="ARBA00023125"/>
    </source>
</evidence>
<dbReference type="InterPro" id="IPR003313">
    <property type="entry name" value="AraC-bd"/>
</dbReference>
<dbReference type="Pfam" id="PF02311">
    <property type="entry name" value="AraC_binding"/>
    <property type="match status" value="1"/>
</dbReference>
<gene>
    <name evidence="5" type="ORF">BVG16_29035</name>
</gene>
<dbReference type="PRINTS" id="PR00032">
    <property type="entry name" value="HTHARAC"/>
</dbReference>
<dbReference type="Gene3D" id="2.60.120.10">
    <property type="entry name" value="Jelly Rolls"/>
    <property type="match status" value="1"/>
</dbReference>
<evidence type="ECO:0000313" key="6">
    <source>
        <dbReference type="Proteomes" id="UP000190188"/>
    </source>
</evidence>
<dbReference type="RefSeq" id="WP_078502700.1">
    <property type="nucleotide sequence ID" value="NZ_MSZX01000018.1"/>
</dbReference>
<evidence type="ECO:0000259" key="4">
    <source>
        <dbReference type="PROSITE" id="PS01124"/>
    </source>
</evidence>
<protein>
    <recommendedName>
        <fullName evidence="4">HTH araC/xylS-type domain-containing protein</fullName>
    </recommendedName>
</protein>
<dbReference type="PROSITE" id="PS01124">
    <property type="entry name" value="HTH_ARAC_FAMILY_2"/>
    <property type="match status" value="1"/>
</dbReference>
<dbReference type="InterPro" id="IPR037923">
    <property type="entry name" value="HTH-like"/>
</dbReference>
<keyword evidence="6" id="KW-1185">Reference proteome</keyword>
<dbReference type="AlphaFoldDB" id="A0A1T2X0I5"/>
<keyword evidence="3" id="KW-0804">Transcription</keyword>
<dbReference type="GO" id="GO:0003700">
    <property type="term" value="F:DNA-binding transcription factor activity"/>
    <property type="evidence" value="ECO:0007669"/>
    <property type="project" value="InterPro"/>
</dbReference>
<comment type="caution">
    <text evidence="5">The sequence shown here is derived from an EMBL/GenBank/DDBJ whole genome shotgun (WGS) entry which is preliminary data.</text>
</comment>
<dbReference type="InterPro" id="IPR009057">
    <property type="entry name" value="Homeodomain-like_sf"/>
</dbReference>
<dbReference type="STRING" id="1324314.BVG16_29035"/>
<sequence length="285" mass="33813">MDEQRITTFNNHEETFHLDHVIRQQEYSKSEHYHDSYEIYYLLQGTRLFFIHDRLYELTAGDLVFINSNEIHRTMENGCPGHERLVINFKISFLEPYVEDWPSIETFFIEKGHVIRLLEEEKLFIRVLFGQISSETTNCDTGYLSYLRALLTKLLLFGVRRADRKQSSSAELLAHPLDRKIIEIVRYINTHYPQTLSLDQLSKSFYISSSYLCRSFRCVTGFSFIHYVNMTRVKETMRLLRYTDMKIIDIANAVGFNNLTHFNRIFKTHTNISPKNYRKIQHSGL</sequence>
<dbReference type="EMBL" id="MSZX01000018">
    <property type="protein sequence ID" value="OPA73380.1"/>
    <property type="molecule type" value="Genomic_DNA"/>
</dbReference>
<dbReference type="OrthoDB" id="506156at2"/>
<keyword evidence="2" id="KW-0238">DNA-binding</keyword>
<evidence type="ECO:0000256" key="3">
    <source>
        <dbReference type="ARBA" id="ARBA00023163"/>
    </source>
</evidence>
<dbReference type="InterPro" id="IPR020449">
    <property type="entry name" value="Tscrpt_reg_AraC-type_HTH"/>
</dbReference>
<name>A0A1T2X0I5_9BACL</name>
<dbReference type="PROSITE" id="PS00041">
    <property type="entry name" value="HTH_ARAC_FAMILY_1"/>
    <property type="match status" value="1"/>
</dbReference>
<reference evidence="5 6" key="1">
    <citation type="submission" date="2017-01" db="EMBL/GenBank/DDBJ databases">
        <title>Genome analysis of Paenibacillus selenitrireducens ES3-24.</title>
        <authorList>
            <person name="Xu D."/>
            <person name="Yao R."/>
            <person name="Zheng S."/>
        </authorList>
    </citation>
    <scope>NUCLEOTIDE SEQUENCE [LARGE SCALE GENOMIC DNA]</scope>
    <source>
        <strain evidence="5 6">ES3-24</strain>
    </source>
</reference>
<dbReference type="PANTHER" id="PTHR43280">
    <property type="entry name" value="ARAC-FAMILY TRANSCRIPTIONAL REGULATOR"/>
    <property type="match status" value="1"/>
</dbReference>
<dbReference type="SUPFAM" id="SSF46689">
    <property type="entry name" value="Homeodomain-like"/>
    <property type="match status" value="2"/>
</dbReference>
<dbReference type="PANTHER" id="PTHR43280:SF28">
    <property type="entry name" value="HTH-TYPE TRANSCRIPTIONAL ACTIVATOR RHAS"/>
    <property type="match status" value="1"/>
</dbReference>
<dbReference type="SUPFAM" id="SSF51215">
    <property type="entry name" value="Regulatory protein AraC"/>
    <property type="match status" value="1"/>
</dbReference>
<organism evidence="5 6">
    <name type="scientific">Paenibacillus selenitireducens</name>
    <dbReference type="NCBI Taxonomy" id="1324314"/>
    <lineage>
        <taxon>Bacteria</taxon>
        <taxon>Bacillati</taxon>
        <taxon>Bacillota</taxon>
        <taxon>Bacilli</taxon>
        <taxon>Bacillales</taxon>
        <taxon>Paenibacillaceae</taxon>
        <taxon>Paenibacillus</taxon>
    </lineage>
</organism>
<dbReference type="Gene3D" id="1.10.10.60">
    <property type="entry name" value="Homeodomain-like"/>
    <property type="match status" value="2"/>
</dbReference>
<dbReference type="SMART" id="SM00342">
    <property type="entry name" value="HTH_ARAC"/>
    <property type="match status" value="1"/>
</dbReference>
<evidence type="ECO:0000256" key="1">
    <source>
        <dbReference type="ARBA" id="ARBA00023015"/>
    </source>
</evidence>
<dbReference type="GO" id="GO:0043565">
    <property type="term" value="F:sequence-specific DNA binding"/>
    <property type="evidence" value="ECO:0007669"/>
    <property type="project" value="InterPro"/>
</dbReference>
<dbReference type="InterPro" id="IPR014710">
    <property type="entry name" value="RmlC-like_jellyroll"/>
</dbReference>
<dbReference type="Proteomes" id="UP000190188">
    <property type="component" value="Unassembled WGS sequence"/>
</dbReference>
<dbReference type="Pfam" id="PF12833">
    <property type="entry name" value="HTH_18"/>
    <property type="match status" value="1"/>
</dbReference>
<keyword evidence="1" id="KW-0805">Transcription regulation</keyword>
<evidence type="ECO:0000313" key="5">
    <source>
        <dbReference type="EMBL" id="OPA73380.1"/>
    </source>
</evidence>
<proteinExistence type="predicted"/>
<dbReference type="InterPro" id="IPR018062">
    <property type="entry name" value="HTH_AraC-typ_CS"/>
</dbReference>
<dbReference type="InterPro" id="IPR018060">
    <property type="entry name" value="HTH_AraC"/>
</dbReference>
<accession>A0A1T2X0I5</accession>